<name>S3BVS8_OPHP1</name>
<dbReference type="Pfam" id="PF09365">
    <property type="entry name" value="DUF2461"/>
    <property type="match status" value="1"/>
</dbReference>
<feature type="region of interest" description="Disordered" evidence="1">
    <location>
        <begin position="1"/>
        <end position="156"/>
    </location>
</feature>
<feature type="compositionally biased region" description="Basic residues" evidence="1">
    <location>
        <begin position="119"/>
        <end position="132"/>
    </location>
</feature>
<dbReference type="EMBL" id="KE148167">
    <property type="protein sequence ID" value="EPE03536.1"/>
    <property type="molecule type" value="Genomic_DNA"/>
</dbReference>
<dbReference type="HOGENOM" id="CLU_036742_0_0_1"/>
<feature type="compositionally biased region" description="Acidic residues" evidence="1">
    <location>
        <begin position="33"/>
        <end position="42"/>
    </location>
</feature>
<dbReference type="STRING" id="1262450.S3BVS8"/>
<dbReference type="OMA" id="ANERADN"/>
<dbReference type="Proteomes" id="UP000016923">
    <property type="component" value="Unassembled WGS sequence"/>
</dbReference>
<dbReference type="VEuPathDB" id="FungiDB:F503_06709"/>
<evidence type="ECO:0000313" key="2">
    <source>
        <dbReference type="EMBL" id="EPE03536.1"/>
    </source>
</evidence>
<dbReference type="eggNOG" id="ENOG502RKMH">
    <property type="taxonomic scope" value="Eukaryota"/>
</dbReference>
<accession>S3BVS8</accession>
<protein>
    <submittedName>
        <fullName evidence="2">Uncharacterized protein</fullName>
    </submittedName>
</protein>
<sequence length="473" mass="53918">MPPKRAAETGRRRSTRTSISHDQEGQKSKYFDGDDSDVDMSDGPDAVVNGHKAKRAKTMVSSRGRGRRQVDDDSDGDDYKEADEEEDEPEEDGDYDHADEEDADDHKPVKKSSTPAKAKPSKKATARGKKKKPDSDDDDLEEDEDEDEDEDAPAKVTFIPNKKLHDLGGVDHVDETVHPVTMLFLKDLKANNRRNWLKENDGEFRRAQKDWLSFVDTFGSRLVTDVDETIPELPAKDIVFRIYRDIRFSKDPRPYKPHFSAAWSRTGKKGPYAHYYIHCEPGSSFVGAGMWHPDNEQLRLLRTSIDERPHRWRRVLVEDDKVRHTFFPASTKKGDEKACIKAFAKINAENALKKKPLGYAADHRDIELLKLRNFHVHKRVPDSLFTAEDAQDQIIFFACAPGLALFRPNRELEHAAMQEDVVCDPVARVRLAVEGRVLDILVAVRRVKVDDTQHGVRLVVARPDAHLAEERRC</sequence>
<organism evidence="2 3">
    <name type="scientific">Ophiostoma piceae (strain UAMH 11346)</name>
    <name type="common">Sap stain fungus</name>
    <dbReference type="NCBI Taxonomy" id="1262450"/>
    <lineage>
        <taxon>Eukaryota</taxon>
        <taxon>Fungi</taxon>
        <taxon>Dikarya</taxon>
        <taxon>Ascomycota</taxon>
        <taxon>Pezizomycotina</taxon>
        <taxon>Sordariomycetes</taxon>
        <taxon>Sordariomycetidae</taxon>
        <taxon>Ophiostomatales</taxon>
        <taxon>Ophiostomataceae</taxon>
        <taxon>Ophiostoma</taxon>
    </lineage>
</organism>
<dbReference type="OrthoDB" id="2537769at2759"/>
<dbReference type="PANTHER" id="PTHR36452">
    <property type="entry name" value="CHROMOSOME 12, WHOLE GENOME SHOTGUN SEQUENCE"/>
    <property type="match status" value="1"/>
</dbReference>
<dbReference type="NCBIfam" id="TIGR02453">
    <property type="entry name" value="TIGR02453 family protein"/>
    <property type="match status" value="1"/>
</dbReference>
<feature type="compositionally biased region" description="Acidic residues" evidence="1">
    <location>
        <begin position="135"/>
        <end position="151"/>
    </location>
</feature>
<dbReference type="AlphaFoldDB" id="S3BVS8"/>
<feature type="compositionally biased region" description="Basic and acidic residues" evidence="1">
    <location>
        <begin position="19"/>
        <end position="32"/>
    </location>
</feature>
<dbReference type="PANTHER" id="PTHR36452:SF1">
    <property type="entry name" value="DUF2461 DOMAIN-CONTAINING PROTEIN"/>
    <property type="match status" value="1"/>
</dbReference>
<reference evidence="2 3" key="1">
    <citation type="journal article" date="2013" name="BMC Genomics">
        <title>The genome and transcriptome of the pine saprophyte Ophiostoma piceae, and a comparison with the bark beetle-associated pine pathogen Grosmannia clavigera.</title>
        <authorList>
            <person name="Haridas S."/>
            <person name="Wang Y."/>
            <person name="Lim L."/>
            <person name="Massoumi Alamouti S."/>
            <person name="Jackman S."/>
            <person name="Docking R."/>
            <person name="Robertson G."/>
            <person name="Birol I."/>
            <person name="Bohlmann J."/>
            <person name="Breuil C."/>
        </authorList>
    </citation>
    <scope>NUCLEOTIDE SEQUENCE [LARGE SCALE GENOMIC DNA]</scope>
    <source>
        <strain evidence="2 3">UAMH 11346</strain>
    </source>
</reference>
<dbReference type="InterPro" id="IPR012808">
    <property type="entry name" value="CHP02453"/>
</dbReference>
<evidence type="ECO:0000313" key="3">
    <source>
        <dbReference type="Proteomes" id="UP000016923"/>
    </source>
</evidence>
<evidence type="ECO:0000256" key="1">
    <source>
        <dbReference type="SAM" id="MobiDB-lite"/>
    </source>
</evidence>
<gene>
    <name evidence="2" type="ORF">F503_06709</name>
</gene>
<feature type="compositionally biased region" description="Basic and acidic residues" evidence="1">
    <location>
        <begin position="1"/>
        <end position="11"/>
    </location>
</feature>
<keyword evidence="3" id="KW-1185">Reference proteome</keyword>
<feature type="compositionally biased region" description="Acidic residues" evidence="1">
    <location>
        <begin position="72"/>
        <end position="103"/>
    </location>
</feature>
<proteinExistence type="predicted"/>